<sequence>MPFTALHMGPGIAIKALAGQQFSVLTFGIAQIAMDIEPLLGMMRGAERLHGVTHTYLAAVGIAALVAMIAPLLGRSLLRRWNRELRFYHLDWLTAPETFTPVAVISGALLGTLSHVLLDSLMHADMTPFAPWSDANPLRGWLSITALHWFCVATGLLGISGWLAQKWRQRGTVDD</sequence>
<protein>
    <recommendedName>
        <fullName evidence="4">DUF4184 domain-containing protein</fullName>
    </recommendedName>
</protein>
<evidence type="ECO:0000256" key="1">
    <source>
        <dbReference type="SAM" id="Phobius"/>
    </source>
</evidence>
<dbReference type="Pfam" id="PF04307">
    <property type="entry name" value="YdjM"/>
    <property type="match status" value="1"/>
</dbReference>
<dbReference type="EMBL" id="PPGH01000013">
    <property type="protein sequence ID" value="PQJ97433.1"/>
    <property type="molecule type" value="Genomic_DNA"/>
</dbReference>
<evidence type="ECO:0008006" key="4">
    <source>
        <dbReference type="Google" id="ProtNLM"/>
    </source>
</evidence>
<keyword evidence="1" id="KW-0812">Transmembrane</keyword>
<dbReference type="Proteomes" id="UP000239936">
    <property type="component" value="Unassembled WGS sequence"/>
</dbReference>
<evidence type="ECO:0000313" key="3">
    <source>
        <dbReference type="Proteomes" id="UP000239936"/>
    </source>
</evidence>
<organism evidence="2 3">
    <name type="scientific">Chromatium okenii</name>
    <dbReference type="NCBI Taxonomy" id="61644"/>
    <lineage>
        <taxon>Bacteria</taxon>
        <taxon>Pseudomonadati</taxon>
        <taxon>Pseudomonadota</taxon>
        <taxon>Gammaproteobacteria</taxon>
        <taxon>Chromatiales</taxon>
        <taxon>Chromatiaceae</taxon>
        <taxon>Chromatium</taxon>
    </lineage>
</organism>
<dbReference type="InterPro" id="IPR007404">
    <property type="entry name" value="YdjM-like"/>
</dbReference>
<comment type="caution">
    <text evidence="2">The sequence shown here is derived from an EMBL/GenBank/DDBJ whole genome shotgun (WGS) entry which is preliminary data.</text>
</comment>
<feature type="transmembrane region" description="Helical" evidence="1">
    <location>
        <begin position="12"/>
        <end position="34"/>
    </location>
</feature>
<accession>A0A2S7XV82</accession>
<keyword evidence="1" id="KW-1133">Transmembrane helix</keyword>
<name>A0A2S7XV82_9GAMM</name>
<feature type="transmembrane region" description="Helical" evidence="1">
    <location>
        <begin position="99"/>
        <end position="118"/>
    </location>
</feature>
<reference evidence="2 3" key="1">
    <citation type="submission" date="2018-01" db="EMBL/GenBank/DDBJ databases">
        <title>The complete genome sequence of Chromatium okenii LaCa, a purple sulfur bacterium with a turbulent life.</title>
        <authorList>
            <person name="Luedin S.M."/>
            <person name="Liechti N."/>
            <person name="Storelli N."/>
            <person name="Danza F."/>
            <person name="Wittwer M."/>
            <person name="Pothier J.F."/>
            <person name="Tonolla M.A."/>
        </authorList>
    </citation>
    <scope>NUCLEOTIDE SEQUENCE [LARGE SCALE GENOMIC DNA]</scope>
    <source>
        <strain evidence="2 3">LaCa</strain>
    </source>
</reference>
<keyword evidence="1" id="KW-0472">Membrane</keyword>
<feature type="transmembrane region" description="Helical" evidence="1">
    <location>
        <begin position="54"/>
        <end position="78"/>
    </location>
</feature>
<dbReference type="AlphaFoldDB" id="A0A2S7XV82"/>
<gene>
    <name evidence="2" type="ORF">CXB77_02085</name>
</gene>
<feature type="transmembrane region" description="Helical" evidence="1">
    <location>
        <begin position="138"/>
        <end position="163"/>
    </location>
</feature>
<evidence type="ECO:0000313" key="2">
    <source>
        <dbReference type="EMBL" id="PQJ97433.1"/>
    </source>
</evidence>
<dbReference type="RefSeq" id="WP_105072689.1">
    <property type="nucleotide sequence ID" value="NZ_PPGH01000013.1"/>
</dbReference>
<keyword evidence="3" id="KW-1185">Reference proteome</keyword>
<dbReference type="OrthoDB" id="272996at2"/>
<proteinExistence type="predicted"/>